<dbReference type="Proteomes" id="UP000703661">
    <property type="component" value="Unassembled WGS sequence"/>
</dbReference>
<evidence type="ECO:0000256" key="2">
    <source>
        <dbReference type="ARBA" id="ARBA00010917"/>
    </source>
</evidence>
<organism evidence="11 12">
    <name type="scientific">Entomortierella chlamydospora</name>
    <dbReference type="NCBI Taxonomy" id="101097"/>
    <lineage>
        <taxon>Eukaryota</taxon>
        <taxon>Fungi</taxon>
        <taxon>Fungi incertae sedis</taxon>
        <taxon>Mucoromycota</taxon>
        <taxon>Mortierellomycotina</taxon>
        <taxon>Mortierellomycetes</taxon>
        <taxon>Mortierellales</taxon>
        <taxon>Mortierellaceae</taxon>
        <taxon>Entomortierella</taxon>
    </lineage>
</organism>
<dbReference type="GO" id="GO:0030150">
    <property type="term" value="P:protein import into mitochondrial matrix"/>
    <property type="evidence" value="ECO:0007669"/>
    <property type="project" value="InterPro"/>
</dbReference>
<accession>A0A9P6MUV6</accession>
<comment type="subcellular location">
    <subcellularLocation>
        <location evidence="1">Mitochondrion outer membrane</location>
        <topology evidence="1">Single-pass membrane protein</topology>
    </subcellularLocation>
</comment>
<comment type="similarity">
    <text evidence="2">Belongs to the Tom7 family.</text>
</comment>
<evidence type="ECO:0000313" key="12">
    <source>
        <dbReference type="Proteomes" id="UP000703661"/>
    </source>
</evidence>
<evidence type="ECO:0000256" key="5">
    <source>
        <dbReference type="ARBA" id="ARBA00022787"/>
    </source>
</evidence>
<keyword evidence="7" id="KW-1133">Transmembrane helix</keyword>
<keyword evidence="4" id="KW-0812">Transmembrane</keyword>
<evidence type="ECO:0000256" key="6">
    <source>
        <dbReference type="ARBA" id="ARBA00022927"/>
    </source>
</evidence>
<protein>
    <submittedName>
        <fullName evidence="11">Uncharacterized protein</fullName>
    </submittedName>
</protein>
<keyword evidence="12" id="KW-1185">Reference proteome</keyword>
<keyword evidence="5" id="KW-1000">Mitochondrion outer membrane</keyword>
<comment type="caution">
    <text evidence="11">The sequence shown here is derived from an EMBL/GenBank/DDBJ whole genome shotgun (WGS) entry which is preliminary data.</text>
</comment>
<gene>
    <name evidence="11" type="ORF">BGZ80_010982</name>
</gene>
<evidence type="ECO:0000256" key="4">
    <source>
        <dbReference type="ARBA" id="ARBA00022692"/>
    </source>
</evidence>
<evidence type="ECO:0000256" key="9">
    <source>
        <dbReference type="ARBA" id="ARBA00023136"/>
    </source>
</evidence>
<name>A0A9P6MUV6_9FUNG</name>
<evidence type="ECO:0000256" key="3">
    <source>
        <dbReference type="ARBA" id="ARBA00022448"/>
    </source>
</evidence>
<dbReference type="GO" id="GO:0005742">
    <property type="term" value="C:mitochondrial outer membrane translocase complex"/>
    <property type="evidence" value="ECO:0007669"/>
    <property type="project" value="InterPro"/>
</dbReference>
<keyword evidence="6" id="KW-0653">Protein transport</keyword>
<dbReference type="Pfam" id="PF08038">
    <property type="entry name" value="Tom7"/>
    <property type="match status" value="1"/>
</dbReference>
<dbReference type="InterPro" id="IPR012621">
    <property type="entry name" value="Tom7"/>
</dbReference>
<evidence type="ECO:0000313" key="11">
    <source>
        <dbReference type="EMBL" id="KAG0013587.1"/>
    </source>
</evidence>
<feature type="region of interest" description="Disordered" evidence="10">
    <location>
        <begin position="143"/>
        <end position="184"/>
    </location>
</feature>
<dbReference type="EMBL" id="JAAAID010000827">
    <property type="protein sequence ID" value="KAG0013587.1"/>
    <property type="molecule type" value="Genomic_DNA"/>
</dbReference>
<proteinExistence type="inferred from homology"/>
<keyword evidence="9" id="KW-0472">Membrane</keyword>
<evidence type="ECO:0000256" key="1">
    <source>
        <dbReference type="ARBA" id="ARBA00004572"/>
    </source>
</evidence>
<evidence type="ECO:0000256" key="10">
    <source>
        <dbReference type="SAM" id="MobiDB-lite"/>
    </source>
</evidence>
<keyword evidence="3" id="KW-0813">Transport</keyword>
<evidence type="ECO:0000256" key="8">
    <source>
        <dbReference type="ARBA" id="ARBA00023128"/>
    </source>
</evidence>
<reference evidence="11" key="1">
    <citation type="journal article" date="2020" name="Fungal Divers.">
        <title>Resolving the Mortierellaceae phylogeny through synthesis of multi-gene phylogenetics and phylogenomics.</title>
        <authorList>
            <person name="Vandepol N."/>
            <person name="Liber J."/>
            <person name="Desiro A."/>
            <person name="Na H."/>
            <person name="Kennedy M."/>
            <person name="Barry K."/>
            <person name="Grigoriev I.V."/>
            <person name="Miller A.N."/>
            <person name="O'Donnell K."/>
            <person name="Stajich J.E."/>
            <person name="Bonito G."/>
        </authorList>
    </citation>
    <scope>NUCLEOTIDE SEQUENCE</scope>
    <source>
        <strain evidence="11">NRRL 2769</strain>
    </source>
</reference>
<keyword evidence="8" id="KW-0496">Mitochondrion</keyword>
<evidence type="ECO:0000256" key="7">
    <source>
        <dbReference type="ARBA" id="ARBA00022989"/>
    </source>
</evidence>
<feature type="compositionally biased region" description="Polar residues" evidence="10">
    <location>
        <begin position="143"/>
        <end position="156"/>
    </location>
</feature>
<dbReference type="AlphaFoldDB" id="A0A9P6MUV6"/>
<sequence>MNHETKEVILKVTDVVKTVVHFGFIPFVIYLGPDELNQIQQLEYRQKRLMDVLETMVRLAPRAVSPSTYSMDSDIFTSSPISSQDSITMALPEAEHEDQSPKNLLCESEDNQELDYCQPRVVIPETITATDNTQVPTSDLVSTDITTNERLSQADSLDTEDSEADVGSVSTKRQRLSEGTMKQNPEFIFGMSQLQSKLSKSSCSTYNKPQMERTSGQRKTLKFISYAIKTTAYPSVEAELRSTRVHRHNHQLRKTIAVHQTPAKHPHSRQQGARKYSNIVIEVPPRRLERKKKPKIVIEIPPWI</sequence>